<protein>
    <submittedName>
        <fullName evidence="2">YdeI family protein</fullName>
    </submittedName>
</protein>
<keyword evidence="3" id="KW-1185">Reference proteome</keyword>
<dbReference type="InterPro" id="IPR014922">
    <property type="entry name" value="YdhG-like"/>
</dbReference>
<evidence type="ECO:0000313" key="2">
    <source>
        <dbReference type="EMBL" id="MFH6982842.1"/>
    </source>
</evidence>
<evidence type="ECO:0000259" key="1">
    <source>
        <dbReference type="Pfam" id="PF08818"/>
    </source>
</evidence>
<feature type="domain" description="YdhG-like" evidence="1">
    <location>
        <begin position="31"/>
        <end position="126"/>
    </location>
</feature>
<comment type="caution">
    <text evidence="2">The sequence shown here is derived from an EMBL/GenBank/DDBJ whole genome shotgun (WGS) entry which is preliminary data.</text>
</comment>
<evidence type="ECO:0000313" key="3">
    <source>
        <dbReference type="Proteomes" id="UP001610063"/>
    </source>
</evidence>
<dbReference type="SUPFAM" id="SSF159888">
    <property type="entry name" value="YdhG-like"/>
    <property type="match status" value="1"/>
</dbReference>
<name>A0ABW7N5W5_9BACT</name>
<accession>A0ABW7N5W5</accession>
<gene>
    <name evidence="2" type="ORF">ACHKAR_05310</name>
</gene>
<reference evidence="2 3" key="1">
    <citation type="journal article" date="2013" name="Int. J. Syst. Evol. Microbiol.">
        <title>Marinoscillum luteum sp. nov., isolated from marine sediment.</title>
        <authorList>
            <person name="Cha I.T."/>
            <person name="Park S.J."/>
            <person name="Kim S.J."/>
            <person name="Kim J.G."/>
            <person name="Jung M.Y."/>
            <person name="Shin K.S."/>
            <person name="Kwon K.K."/>
            <person name="Yang S.H."/>
            <person name="Seo Y.S."/>
            <person name="Rhee S.K."/>
        </authorList>
    </citation>
    <scope>NUCLEOTIDE SEQUENCE [LARGE SCALE GENOMIC DNA]</scope>
    <source>
        <strain evidence="2 3">KCTC 23939</strain>
    </source>
</reference>
<proteinExistence type="predicted"/>
<dbReference type="Gene3D" id="3.90.1150.200">
    <property type="match status" value="1"/>
</dbReference>
<dbReference type="InterPro" id="IPR016786">
    <property type="entry name" value="YdeI_bac"/>
</dbReference>
<dbReference type="Pfam" id="PF08818">
    <property type="entry name" value="DUF1801"/>
    <property type="match status" value="1"/>
</dbReference>
<dbReference type="PIRSF" id="PIRSF021308">
    <property type="entry name" value="UCP021308"/>
    <property type="match status" value="1"/>
</dbReference>
<dbReference type="EMBL" id="JBIPKE010000013">
    <property type="protein sequence ID" value="MFH6982842.1"/>
    <property type="molecule type" value="Genomic_DNA"/>
</dbReference>
<sequence>MNKDVNTYFSDGCGRCSFYATPQCKVRNWPKELEQLRRIALDSGLNEESKWGVPCYTHQGKNIVIVSAFKEYCALSFFKGSLLQDTHGLLEKPGENTQGARLIKFTHLKEVLDQEATLKAYIYEAIEVEKAGLEVTFKENPEPIPEELQLKLQENPDLKAAFEALTPGKQRGYILHFSAPKQAKTRISRIEKCIPQILEGKGFFDRYP</sequence>
<dbReference type="Proteomes" id="UP001610063">
    <property type="component" value="Unassembled WGS sequence"/>
</dbReference>
<dbReference type="Pfam" id="PF13376">
    <property type="entry name" value="OmdA"/>
    <property type="match status" value="1"/>
</dbReference>
<organism evidence="2 3">
    <name type="scientific">Marinoscillum luteum</name>
    <dbReference type="NCBI Taxonomy" id="861051"/>
    <lineage>
        <taxon>Bacteria</taxon>
        <taxon>Pseudomonadati</taxon>
        <taxon>Bacteroidota</taxon>
        <taxon>Cytophagia</taxon>
        <taxon>Cytophagales</taxon>
        <taxon>Reichenbachiellaceae</taxon>
        <taxon>Marinoscillum</taxon>
    </lineage>
</organism>